<keyword evidence="2 6" id="KW-0489">Methyltransferase</keyword>
<dbReference type="GO" id="GO:0009307">
    <property type="term" value="P:DNA restriction-modification system"/>
    <property type="evidence" value="ECO:0007669"/>
    <property type="project" value="UniProtKB-KW"/>
</dbReference>
<evidence type="ECO:0000256" key="6">
    <source>
        <dbReference type="PROSITE-ProRule" id="PRU01016"/>
    </source>
</evidence>
<dbReference type="InterPro" id="IPR001525">
    <property type="entry name" value="C5_MeTfrase"/>
</dbReference>
<feature type="active site" evidence="6">
    <location>
        <position position="94"/>
    </location>
</feature>
<sequence length="404" mass="45808">MSKKQNLYIDIFAGCGGLSTGLLKAGWTGLFAVEKNADAFSTLEHNLIDKNKHFLWPDWLEVKEHDINELIKEHEKDLLNLQGKITLVAGGPPCQGFSMAGKRDKNDQRNKLVKSYIKFIKLVMPEAIIFENVHGFTVNFKDKKGTKKYSSYVERALKRLGYRTSHKIIDMSEYSVPQKRKRFILVAMKKHSPKEVFSLLESNRSDFCNNCGIKSRTTVYEAISDLEKACGTCESPDTKGFKAGMYGTAQSGYQKLMRQGMDGFNGPVDSHRFVNHRKDTVALHENLLKYAPIGKRITPNDNIVEGLNRRGVTVLDKNSQAPTITSIPDELVHYCEPRILTVREHARIQSFPDWYEFKGKYTSGGARRKKEVPRYTQVGNAVPPLFAEQIGIALMEVLKDEPKE</sequence>
<dbReference type="NCBIfam" id="TIGR00675">
    <property type="entry name" value="dcm"/>
    <property type="match status" value="1"/>
</dbReference>
<organism evidence="8 9">
    <name type="scientific">Agathobacter rectalis</name>
    <dbReference type="NCBI Taxonomy" id="39491"/>
    <lineage>
        <taxon>Bacteria</taxon>
        <taxon>Bacillati</taxon>
        <taxon>Bacillota</taxon>
        <taxon>Clostridia</taxon>
        <taxon>Lachnospirales</taxon>
        <taxon>Lachnospiraceae</taxon>
        <taxon>Agathobacter</taxon>
    </lineage>
</organism>
<comment type="similarity">
    <text evidence="6 7">Belongs to the class I-like SAM-binding methyltransferase superfamily. C5-methyltransferase family.</text>
</comment>
<evidence type="ECO:0000256" key="1">
    <source>
        <dbReference type="ARBA" id="ARBA00011975"/>
    </source>
</evidence>
<keyword evidence="3 6" id="KW-0808">Transferase</keyword>
<evidence type="ECO:0000256" key="3">
    <source>
        <dbReference type="ARBA" id="ARBA00022679"/>
    </source>
</evidence>
<accession>A0A395UU34</accession>
<evidence type="ECO:0000256" key="2">
    <source>
        <dbReference type="ARBA" id="ARBA00022603"/>
    </source>
</evidence>
<dbReference type="PANTHER" id="PTHR10629">
    <property type="entry name" value="CYTOSINE-SPECIFIC METHYLTRANSFERASE"/>
    <property type="match status" value="1"/>
</dbReference>
<evidence type="ECO:0000313" key="9">
    <source>
        <dbReference type="Proteomes" id="UP000266066"/>
    </source>
</evidence>
<dbReference type="InterPro" id="IPR050390">
    <property type="entry name" value="C5-Methyltransferase"/>
</dbReference>
<dbReference type="Pfam" id="PF00145">
    <property type="entry name" value="DNA_methylase"/>
    <property type="match status" value="1"/>
</dbReference>
<dbReference type="Gene3D" id="3.40.50.150">
    <property type="entry name" value="Vaccinia Virus protein VP39"/>
    <property type="match status" value="1"/>
</dbReference>
<dbReference type="PANTHER" id="PTHR10629:SF52">
    <property type="entry name" value="DNA (CYTOSINE-5)-METHYLTRANSFERASE 1"/>
    <property type="match status" value="1"/>
</dbReference>
<gene>
    <name evidence="8" type="ORF">DWY38_15535</name>
</gene>
<dbReference type="GO" id="GO:0032259">
    <property type="term" value="P:methylation"/>
    <property type="evidence" value="ECO:0007669"/>
    <property type="project" value="UniProtKB-KW"/>
</dbReference>
<dbReference type="PROSITE" id="PS51679">
    <property type="entry name" value="SAM_MT_C5"/>
    <property type="match status" value="1"/>
</dbReference>
<proteinExistence type="inferred from homology"/>
<comment type="caution">
    <text evidence="8">The sequence shown here is derived from an EMBL/GenBank/DDBJ whole genome shotgun (WGS) entry which is preliminary data.</text>
</comment>
<dbReference type="PRINTS" id="PR00105">
    <property type="entry name" value="C5METTRFRASE"/>
</dbReference>
<name>A0A395UU34_9FIRM</name>
<dbReference type="SUPFAM" id="SSF53335">
    <property type="entry name" value="S-adenosyl-L-methionine-dependent methyltransferases"/>
    <property type="match status" value="1"/>
</dbReference>
<dbReference type="Gene3D" id="3.90.120.10">
    <property type="entry name" value="DNA Methylase, subunit A, domain 2"/>
    <property type="match status" value="1"/>
</dbReference>
<protein>
    <recommendedName>
        <fullName evidence="1">DNA (cytosine-5-)-methyltransferase</fullName>
        <ecNumber evidence="1">2.1.1.37</ecNumber>
    </recommendedName>
</protein>
<dbReference type="AlphaFoldDB" id="A0A395UU34"/>
<dbReference type="RefSeq" id="WP_118392635.1">
    <property type="nucleotide sequence ID" value="NZ_QRUJ01000028.1"/>
</dbReference>
<dbReference type="Proteomes" id="UP000266066">
    <property type="component" value="Unassembled WGS sequence"/>
</dbReference>
<evidence type="ECO:0000256" key="4">
    <source>
        <dbReference type="ARBA" id="ARBA00022691"/>
    </source>
</evidence>
<evidence type="ECO:0000313" key="8">
    <source>
        <dbReference type="EMBL" id="RGR52066.1"/>
    </source>
</evidence>
<evidence type="ECO:0000256" key="7">
    <source>
        <dbReference type="RuleBase" id="RU000416"/>
    </source>
</evidence>
<keyword evidence="4 6" id="KW-0949">S-adenosyl-L-methionine</keyword>
<reference evidence="8 9" key="1">
    <citation type="submission" date="2018-08" db="EMBL/GenBank/DDBJ databases">
        <title>A genome reference for cultivated species of the human gut microbiota.</title>
        <authorList>
            <person name="Zou Y."/>
            <person name="Xue W."/>
            <person name="Luo G."/>
        </authorList>
    </citation>
    <scope>NUCLEOTIDE SEQUENCE [LARGE SCALE GENOMIC DNA]</scope>
    <source>
        <strain evidence="8 9">AF25-15</strain>
    </source>
</reference>
<dbReference type="EC" id="2.1.1.37" evidence="1"/>
<evidence type="ECO:0000256" key="5">
    <source>
        <dbReference type="ARBA" id="ARBA00022747"/>
    </source>
</evidence>
<dbReference type="GO" id="GO:0003886">
    <property type="term" value="F:DNA (cytosine-5-)-methyltransferase activity"/>
    <property type="evidence" value="ECO:0007669"/>
    <property type="project" value="UniProtKB-EC"/>
</dbReference>
<dbReference type="InterPro" id="IPR029063">
    <property type="entry name" value="SAM-dependent_MTases_sf"/>
</dbReference>
<keyword evidence="5" id="KW-0680">Restriction system</keyword>
<dbReference type="EMBL" id="QRUJ01000028">
    <property type="protein sequence ID" value="RGR52066.1"/>
    <property type="molecule type" value="Genomic_DNA"/>
</dbReference>